<keyword evidence="2" id="KW-0789">Thiol protease inhibitor</keyword>
<dbReference type="InterPro" id="IPR052781">
    <property type="entry name" value="Cys_protease_inhibitor_I42"/>
</dbReference>
<feature type="domain" description="Proteinase inhibitor I42 chagasin" evidence="4">
    <location>
        <begin position="42"/>
        <end position="131"/>
    </location>
</feature>
<dbReference type="PANTHER" id="PTHR36530">
    <property type="entry name" value="INHIBITOR OF CYSTEINE PEPTIDASE"/>
    <property type="match status" value="1"/>
</dbReference>
<dbReference type="Gene3D" id="2.60.40.2020">
    <property type="match status" value="1"/>
</dbReference>
<accession>A0ABR7Z489</accession>
<protein>
    <submittedName>
        <fullName evidence="5">Protease inhibitor I42 family protein</fullName>
    </submittedName>
</protein>
<comment type="caution">
    <text evidence="5">The sequence shown here is derived from an EMBL/GenBank/DDBJ whole genome shotgun (WGS) entry which is preliminary data.</text>
</comment>
<dbReference type="Pfam" id="PF09394">
    <property type="entry name" value="Inhibitor_I42"/>
    <property type="match status" value="1"/>
</dbReference>
<gene>
    <name evidence="5" type="ORF">HAQ05_15840</name>
</gene>
<evidence type="ECO:0000313" key="5">
    <source>
        <dbReference type="EMBL" id="MBD1600168.1"/>
    </source>
</evidence>
<reference evidence="5 6" key="1">
    <citation type="journal article" date="2020" name="Insects">
        <title>Bacteria Belonging to Pseudomonas typographi sp. nov. from the Bark Beetle Ips typographus Have Genomic Potential to Aid in the Host Ecology.</title>
        <authorList>
            <person name="Peral-Aranega E."/>
            <person name="Saati-Santamaria Z."/>
            <person name="Kolarik M."/>
            <person name="Rivas R."/>
            <person name="Garcia-Fraile P."/>
        </authorList>
    </citation>
    <scope>NUCLEOTIDE SEQUENCE [LARGE SCALE GENOMIC DNA]</scope>
    <source>
        <strain evidence="5 6">CA3A</strain>
    </source>
</reference>
<dbReference type="PROSITE" id="PS51257">
    <property type="entry name" value="PROKAR_LIPOPROTEIN"/>
    <property type="match status" value="1"/>
</dbReference>
<feature type="chain" id="PRO_5045164712" evidence="3">
    <location>
        <begin position="24"/>
        <end position="134"/>
    </location>
</feature>
<dbReference type="GO" id="GO:0030414">
    <property type="term" value="F:peptidase inhibitor activity"/>
    <property type="evidence" value="ECO:0007669"/>
    <property type="project" value="UniProtKB-KW"/>
</dbReference>
<evidence type="ECO:0000313" key="6">
    <source>
        <dbReference type="Proteomes" id="UP000805841"/>
    </source>
</evidence>
<name>A0ABR7Z489_9PSED</name>
<dbReference type="RefSeq" id="WP_190422272.1">
    <property type="nucleotide sequence ID" value="NZ_JAAOCA010000019.1"/>
</dbReference>
<feature type="signal peptide" evidence="3">
    <location>
        <begin position="1"/>
        <end position="23"/>
    </location>
</feature>
<dbReference type="EMBL" id="JAAOCA010000019">
    <property type="protein sequence ID" value="MBD1600168.1"/>
    <property type="molecule type" value="Genomic_DNA"/>
</dbReference>
<keyword evidence="6" id="KW-1185">Reference proteome</keyword>
<sequence length="134" mass="14268">MPRLYPLLPAVSLVLLAACTSHAPNPAETFTLAKQSQCPARLAVGQHLDLTLPSLPTTGYRWRIVDAAPGVLQSLGPEVYSNPEDAGLVGGNGQSLWRFKVSAAGSGHLKLVSQQPWAPEVKPVQTFDCAIDAR</sequence>
<dbReference type="SUPFAM" id="SSF141066">
    <property type="entry name" value="ICP-like"/>
    <property type="match status" value="1"/>
</dbReference>
<organism evidence="5 6">
    <name type="scientific">Pseudomonas typographi</name>
    <dbReference type="NCBI Taxonomy" id="2715964"/>
    <lineage>
        <taxon>Bacteria</taxon>
        <taxon>Pseudomonadati</taxon>
        <taxon>Pseudomonadota</taxon>
        <taxon>Gammaproteobacteria</taxon>
        <taxon>Pseudomonadales</taxon>
        <taxon>Pseudomonadaceae</taxon>
        <taxon>Pseudomonas</taxon>
    </lineage>
</organism>
<keyword evidence="1 5" id="KW-0646">Protease inhibitor</keyword>
<evidence type="ECO:0000256" key="2">
    <source>
        <dbReference type="ARBA" id="ARBA00022704"/>
    </source>
</evidence>
<dbReference type="PANTHER" id="PTHR36530:SF1">
    <property type="entry name" value="AMOEBIASIN-1"/>
    <property type="match status" value="1"/>
</dbReference>
<evidence type="ECO:0000256" key="3">
    <source>
        <dbReference type="SAM" id="SignalP"/>
    </source>
</evidence>
<proteinExistence type="predicted"/>
<dbReference type="InterPro" id="IPR018990">
    <property type="entry name" value="Prot_inh_I42_chagasin"/>
</dbReference>
<evidence type="ECO:0000259" key="4">
    <source>
        <dbReference type="Pfam" id="PF09394"/>
    </source>
</evidence>
<evidence type="ECO:0000256" key="1">
    <source>
        <dbReference type="ARBA" id="ARBA00022690"/>
    </source>
</evidence>
<keyword evidence="3" id="KW-0732">Signal</keyword>
<dbReference type="Proteomes" id="UP000805841">
    <property type="component" value="Unassembled WGS sequence"/>
</dbReference>
<dbReference type="InterPro" id="IPR036331">
    <property type="entry name" value="Chagasin-like_sf"/>
</dbReference>